<dbReference type="GO" id="GO:0016020">
    <property type="term" value="C:membrane"/>
    <property type="evidence" value="ECO:0007669"/>
    <property type="project" value="UniProtKB-SubCell"/>
</dbReference>
<keyword evidence="5 8" id="KW-0472">Membrane</keyword>
<evidence type="ECO:0000256" key="7">
    <source>
        <dbReference type="SAM" id="MobiDB-lite"/>
    </source>
</evidence>
<comment type="caution">
    <text evidence="9">The sequence shown here is derived from an EMBL/GenBank/DDBJ whole genome shotgun (WGS) entry which is preliminary data.</text>
</comment>
<feature type="transmembrane region" description="Helical" evidence="8">
    <location>
        <begin position="217"/>
        <end position="240"/>
    </location>
</feature>
<proteinExistence type="inferred from homology"/>
<evidence type="ECO:0000256" key="2">
    <source>
        <dbReference type="ARBA" id="ARBA00022448"/>
    </source>
</evidence>
<dbReference type="PROSITE" id="PS00221">
    <property type="entry name" value="MIP"/>
    <property type="match status" value="1"/>
</dbReference>
<keyword evidence="10" id="KW-1185">Reference proteome</keyword>
<evidence type="ECO:0000256" key="6">
    <source>
        <dbReference type="RuleBase" id="RU000477"/>
    </source>
</evidence>
<dbReference type="GO" id="GO:0015267">
    <property type="term" value="F:channel activity"/>
    <property type="evidence" value="ECO:0007669"/>
    <property type="project" value="InterPro"/>
</dbReference>
<feature type="transmembrane region" description="Helical" evidence="8">
    <location>
        <begin position="252"/>
        <end position="271"/>
    </location>
</feature>
<dbReference type="PRINTS" id="PR00783">
    <property type="entry name" value="MINTRINSICP"/>
</dbReference>
<dbReference type="PANTHER" id="PTHR45724:SF19">
    <property type="entry name" value="AQUAPORIN NIP6-1"/>
    <property type="match status" value="1"/>
</dbReference>
<dbReference type="InterPro" id="IPR000425">
    <property type="entry name" value="MIP"/>
</dbReference>
<name>A0AAV0KDT5_9ROSI</name>
<dbReference type="InterPro" id="IPR034294">
    <property type="entry name" value="Aquaporin_transptr"/>
</dbReference>
<dbReference type="AlphaFoldDB" id="A0AAV0KDT5"/>
<sequence length="335" mass="34728">MDNNNNNNNVNSNSEEIPSAPSTPATPGTPGAPLIAGFNHGHHRLGRKPASLLRNCSCFAVEEWAMEEGVAGRFPPAVSCSFSFPRPPPVSLARKVGAEFIGTLILIFAGTAAAIVNEKTQGSESLLGLAGSSGLAVMIVILSTGHISGAHLNPAVTIAFAALKHFPWKHVRTNERARVPVYIGAQVAASVVAGYGLKAVFQPVMGGGVTVPAASVGYAQAFALEFIISFNLMFVVTAVATDTRAVGELAGVAVGATVMLNILIAGNTTGGSMNPVRTLGPAVAVNNYKAIWIYLTAPILGALCGAGTYVAVKLPDQEEDGDTHEKPATSRSFRR</sequence>
<comment type="subcellular location">
    <subcellularLocation>
        <location evidence="1">Membrane</location>
        <topology evidence="1">Multi-pass membrane protein</topology>
    </subcellularLocation>
</comment>
<evidence type="ECO:0000256" key="5">
    <source>
        <dbReference type="ARBA" id="ARBA00023136"/>
    </source>
</evidence>
<evidence type="ECO:0000256" key="8">
    <source>
        <dbReference type="SAM" id="Phobius"/>
    </source>
</evidence>
<evidence type="ECO:0000256" key="1">
    <source>
        <dbReference type="ARBA" id="ARBA00004141"/>
    </source>
</evidence>
<evidence type="ECO:0000313" key="10">
    <source>
        <dbReference type="Proteomes" id="UP001154282"/>
    </source>
</evidence>
<evidence type="ECO:0000256" key="4">
    <source>
        <dbReference type="ARBA" id="ARBA00022989"/>
    </source>
</evidence>
<gene>
    <name evidence="9" type="ORF">LITE_LOCUS18370</name>
</gene>
<evidence type="ECO:0000256" key="3">
    <source>
        <dbReference type="ARBA" id="ARBA00022692"/>
    </source>
</evidence>
<dbReference type="Proteomes" id="UP001154282">
    <property type="component" value="Unassembled WGS sequence"/>
</dbReference>
<dbReference type="Pfam" id="PF00230">
    <property type="entry name" value="MIP"/>
    <property type="match status" value="1"/>
</dbReference>
<dbReference type="InterPro" id="IPR023271">
    <property type="entry name" value="Aquaporin-like"/>
</dbReference>
<feature type="transmembrane region" description="Helical" evidence="8">
    <location>
        <begin position="179"/>
        <end position="197"/>
    </location>
</feature>
<feature type="transmembrane region" description="Helical" evidence="8">
    <location>
        <begin position="96"/>
        <end position="116"/>
    </location>
</feature>
<feature type="compositionally biased region" description="Low complexity" evidence="7">
    <location>
        <begin position="1"/>
        <end position="33"/>
    </location>
</feature>
<feature type="transmembrane region" description="Helical" evidence="8">
    <location>
        <begin position="136"/>
        <end position="163"/>
    </location>
</feature>
<dbReference type="InterPro" id="IPR022357">
    <property type="entry name" value="MIP_CS"/>
</dbReference>
<dbReference type="SUPFAM" id="SSF81338">
    <property type="entry name" value="Aquaporin-like"/>
    <property type="match status" value="1"/>
</dbReference>
<keyword evidence="4 8" id="KW-1133">Transmembrane helix</keyword>
<feature type="transmembrane region" description="Helical" evidence="8">
    <location>
        <begin position="291"/>
        <end position="312"/>
    </location>
</feature>
<evidence type="ECO:0000313" key="9">
    <source>
        <dbReference type="EMBL" id="CAI0420410.1"/>
    </source>
</evidence>
<reference evidence="9" key="1">
    <citation type="submission" date="2022-08" db="EMBL/GenBank/DDBJ databases">
        <authorList>
            <person name="Gutierrez-Valencia J."/>
        </authorList>
    </citation>
    <scope>NUCLEOTIDE SEQUENCE</scope>
</reference>
<dbReference type="PANTHER" id="PTHR45724">
    <property type="entry name" value="AQUAPORIN NIP2-1"/>
    <property type="match status" value="1"/>
</dbReference>
<keyword evidence="2 6" id="KW-0813">Transport</keyword>
<organism evidence="9 10">
    <name type="scientific">Linum tenue</name>
    <dbReference type="NCBI Taxonomy" id="586396"/>
    <lineage>
        <taxon>Eukaryota</taxon>
        <taxon>Viridiplantae</taxon>
        <taxon>Streptophyta</taxon>
        <taxon>Embryophyta</taxon>
        <taxon>Tracheophyta</taxon>
        <taxon>Spermatophyta</taxon>
        <taxon>Magnoliopsida</taxon>
        <taxon>eudicotyledons</taxon>
        <taxon>Gunneridae</taxon>
        <taxon>Pentapetalae</taxon>
        <taxon>rosids</taxon>
        <taxon>fabids</taxon>
        <taxon>Malpighiales</taxon>
        <taxon>Linaceae</taxon>
        <taxon>Linum</taxon>
    </lineage>
</organism>
<accession>A0AAV0KDT5</accession>
<protein>
    <submittedName>
        <fullName evidence="9">Uncharacterized protein</fullName>
    </submittedName>
</protein>
<comment type="similarity">
    <text evidence="6">Belongs to the MIP/aquaporin (TC 1.A.8) family.</text>
</comment>
<dbReference type="EMBL" id="CAMGYJ010000005">
    <property type="protein sequence ID" value="CAI0420410.1"/>
    <property type="molecule type" value="Genomic_DNA"/>
</dbReference>
<keyword evidence="3 6" id="KW-0812">Transmembrane</keyword>
<dbReference type="Gene3D" id="1.20.1080.10">
    <property type="entry name" value="Glycerol uptake facilitator protein"/>
    <property type="match status" value="1"/>
</dbReference>
<feature type="region of interest" description="Disordered" evidence="7">
    <location>
        <begin position="1"/>
        <end position="36"/>
    </location>
</feature>